<dbReference type="CDD" id="cd01991">
    <property type="entry name" value="Asn_synthase_B_C"/>
    <property type="match status" value="1"/>
</dbReference>
<feature type="binding site" evidence="9">
    <location>
        <position position="293"/>
    </location>
    <ligand>
        <name>ATP</name>
        <dbReference type="ChEBI" id="CHEBI:30616"/>
    </ligand>
</feature>
<dbReference type="Pfam" id="PF13537">
    <property type="entry name" value="GATase_7"/>
    <property type="match status" value="1"/>
</dbReference>
<keyword evidence="13" id="KW-1185">Reference proteome</keyword>
<evidence type="ECO:0000256" key="6">
    <source>
        <dbReference type="ARBA" id="ARBA00022962"/>
    </source>
</evidence>
<comment type="caution">
    <text evidence="12">The sequence shown here is derived from an EMBL/GenBank/DDBJ whole genome shotgun (WGS) entry which is preliminary data.</text>
</comment>
<evidence type="ECO:0000313" key="12">
    <source>
        <dbReference type="EMBL" id="EMI56911.1"/>
    </source>
</evidence>
<evidence type="ECO:0000256" key="4">
    <source>
        <dbReference type="ARBA" id="ARBA00022741"/>
    </source>
</evidence>
<dbReference type="Gene3D" id="3.40.50.620">
    <property type="entry name" value="HUPs"/>
    <property type="match status" value="1"/>
</dbReference>
<evidence type="ECO:0000256" key="10">
    <source>
        <dbReference type="PIRSR" id="PIRSR001589-3"/>
    </source>
</evidence>
<comment type="catalytic activity">
    <reaction evidence="7">
        <text>L-aspartate + L-glutamine + ATP + H2O = L-asparagine + L-glutamate + AMP + diphosphate + H(+)</text>
        <dbReference type="Rhea" id="RHEA:12228"/>
        <dbReference type="ChEBI" id="CHEBI:15377"/>
        <dbReference type="ChEBI" id="CHEBI:15378"/>
        <dbReference type="ChEBI" id="CHEBI:29985"/>
        <dbReference type="ChEBI" id="CHEBI:29991"/>
        <dbReference type="ChEBI" id="CHEBI:30616"/>
        <dbReference type="ChEBI" id="CHEBI:33019"/>
        <dbReference type="ChEBI" id="CHEBI:58048"/>
        <dbReference type="ChEBI" id="CHEBI:58359"/>
        <dbReference type="ChEBI" id="CHEBI:456215"/>
        <dbReference type="EC" id="6.3.5.4"/>
    </reaction>
</comment>
<dbReference type="InterPro" id="IPR051786">
    <property type="entry name" value="ASN_synthetase/amidase"/>
</dbReference>
<evidence type="ECO:0000256" key="7">
    <source>
        <dbReference type="ARBA" id="ARBA00048741"/>
    </source>
</evidence>
<feature type="binding site" evidence="9">
    <location>
        <position position="105"/>
    </location>
    <ligand>
        <name>L-glutamine</name>
        <dbReference type="ChEBI" id="CHEBI:58359"/>
    </ligand>
</feature>
<keyword evidence="4 9" id="KW-0547">Nucleotide-binding</keyword>
<keyword evidence="8" id="KW-0028">Amino-acid biosynthesis</keyword>
<evidence type="ECO:0000256" key="5">
    <source>
        <dbReference type="ARBA" id="ARBA00022840"/>
    </source>
</evidence>
<proteinExistence type="inferred from homology"/>
<organism evidence="12 13">
    <name type="scientific">Rhodopirellula sallentina SM41</name>
    <dbReference type="NCBI Taxonomy" id="1263870"/>
    <lineage>
        <taxon>Bacteria</taxon>
        <taxon>Pseudomonadati</taxon>
        <taxon>Planctomycetota</taxon>
        <taxon>Planctomycetia</taxon>
        <taxon>Pirellulales</taxon>
        <taxon>Pirellulaceae</taxon>
        <taxon>Rhodopirellula</taxon>
    </lineage>
</organism>
<feature type="active site" description="For GATase activity" evidence="8">
    <location>
        <position position="2"/>
    </location>
</feature>
<dbReference type="Gene3D" id="3.60.20.10">
    <property type="entry name" value="Glutamine Phosphoribosylpyrophosphate, subunit 1, domain 1"/>
    <property type="match status" value="1"/>
</dbReference>
<accession>M5UGE4</accession>
<dbReference type="RefSeq" id="WP_008676121.1">
    <property type="nucleotide sequence ID" value="NZ_ANOH01000117.1"/>
</dbReference>
<dbReference type="Proteomes" id="UP000011885">
    <property type="component" value="Unassembled WGS sequence"/>
</dbReference>
<evidence type="ECO:0000256" key="8">
    <source>
        <dbReference type="PIRSR" id="PIRSR001589-1"/>
    </source>
</evidence>
<dbReference type="PIRSF" id="PIRSF001589">
    <property type="entry name" value="Asn_synthetase_glu-h"/>
    <property type="match status" value="1"/>
</dbReference>
<name>M5UGE4_9BACT</name>
<keyword evidence="8" id="KW-0061">Asparagine biosynthesis</keyword>
<dbReference type="EC" id="6.3.5.4" evidence="3"/>
<dbReference type="InterPro" id="IPR014729">
    <property type="entry name" value="Rossmann-like_a/b/a_fold"/>
</dbReference>
<evidence type="ECO:0000256" key="9">
    <source>
        <dbReference type="PIRSR" id="PIRSR001589-2"/>
    </source>
</evidence>
<keyword evidence="6 8" id="KW-0315">Glutamine amidotransferase</keyword>
<dbReference type="InterPro" id="IPR029055">
    <property type="entry name" value="Ntn_hydrolases_N"/>
</dbReference>
<dbReference type="InterPro" id="IPR017932">
    <property type="entry name" value="GATase_2_dom"/>
</dbReference>
<dbReference type="EMBL" id="ANOH01000117">
    <property type="protein sequence ID" value="EMI56911.1"/>
    <property type="molecule type" value="Genomic_DNA"/>
</dbReference>
<dbReference type="SUPFAM" id="SSF56235">
    <property type="entry name" value="N-terminal nucleophile aminohydrolases (Ntn hydrolases)"/>
    <property type="match status" value="1"/>
</dbReference>
<evidence type="ECO:0000313" key="13">
    <source>
        <dbReference type="Proteomes" id="UP000011885"/>
    </source>
</evidence>
<keyword evidence="5 9" id="KW-0067">ATP-binding</keyword>
<evidence type="ECO:0000259" key="11">
    <source>
        <dbReference type="PROSITE" id="PS51278"/>
    </source>
</evidence>
<evidence type="ECO:0000256" key="1">
    <source>
        <dbReference type="ARBA" id="ARBA00005187"/>
    </source>
</evidence>
<dbReference type="OrthoDB" id="9763290at2"/>
<dbReference type="GO" id="GO:0004066">
    <property type="term" value="F:asparagine synthase (glutamine-hydrolyzing) activity"/>
    <property type="evidence" value="ECO:0007669"/>
    <property type="project" value="UniProtKB-EC"/>
</dbReference>
<comment type="similarity">
    <text evidence="2">Belongs to the asparagine synthetase family.</text>
</comment>
<dbReference type="AlphaFoldDB" id="M5UGE4"/>
<protein>
    <recommendedName>
        <fullName evidence="3">asparagine synthase (glutamine-hydrolyzing)</fullName>
        <ecNumber evidence="3">6.3.5.4</ecNumber>
    </recommendedName>
</protein>
<dbReference type="CDD" id="cd00712">
    <property type="entry name" value="AsnB"/>
    <property type="match status" value="1"/>
</dbReference>
<dbReference type="SUPFAM" id="SSF52402">
    <property type="entry name" value="Adenine nucleotide alpha hydrolases-like"/>
    <property type="match status" value="1"/>
</dbReference>
<feature type="domain" description="Glutamine amidotransferase type-2" evidence="11">
    <location>
        <begin position="2"/>
        <end position="218"/>
    </location>
</feature>
<comment type="pathway">
    <text evidence="1">Amino-acid biosynthesis; L-asparagine biosynthesis; L-asparagine from L-aspartate (L-Gln route): step 1/1.</text>
</comment>
<evidence type="ECO:0000256" key="2">
    <source>
        <dbReference type="ARBA" id="ARBA00005752"/>
    </source>
</evidence>
<sequence>MCGISGYVWTPAAKSPSMVQFDRMTDQLVHRGPDGRGVHFIRHDDGSGIAIGHRRLSIIDLGTGRQPMTNEDESVWITFNGEIYNYRELRENLIARGHQFKTQSDTETIVHLYEEFGDGCVNYLRGMFAFAIWDDRKRRLLLARDRMGQKPLVYHRSDDRVIFGSEIKAVMASGDVAEDIRPQAIDEYFLYGYIPHPGTIYRDVEKLPPAHVATWQAGQWQVRRYWSPEQSPDSSAPRETLIEEVRQSLNEAVRLRLRSDVPLGAFLSGGIDSTIITGCMQQQSESQVQTYSIGFPDPRYDESEFAREAAEHLQTKHQCMMVEPHSLDVLDTLVRHFDEPFSDSSAVPTFYLSELTRRHVTVAMTGDGGDELFCGYDRYPTADGLASFDRLPKLVRRLLTGPWVNLIPGQSERSWGRRTRQRLQTFGLPMERRYLNWATGSPPAMRSRLYRDDFAALIDGEVSERFISTLMAGTKKLQPGLGAMRTDVGSYLPCDLLAKVDITSMASSLECRSPFLDHHVVEAAYKIPFSQLYQPGQVKPFLTECFDQHLTDRLRNRPKMGFSVPLDRWFRNGLRDRARDLLLAANSRCQVYLDSNAIEKMLDEHESGHWNHGSRIWSLLFLESWARSALEINT</sequence>
<dbReference type="Pfam" id="PF00733">
    <property type="entry name" value="Asn_synthase"/>
    <property type="match status" value="1"/>
</dbReference>
<evidence type="ECO:0000256" key="3">
    <source>
        <dbReference type="ARBA" id="ARBA00012737"/>
    </source>
</evidence>
<dbReference type="PANTHER" id="PTHR43284">
    <property type="entry name" value="ASPARAGINE SYNTHETASE (GLUTAMINE-HYDROLYZING)"/>
    <property type="match status" value="1"/>
</dbReference>
<feature type="site" description="Important for beta-aspartyl-AMP intermediate formation" evidence="10">
    <location>
        <position position="367"/>
    </location>
</feature>
<reference evidence="12 13" key="1">
    <citation type="journal article" date="2013" name="Mar. Genomics">
        <title>Expression of sulfatases in Rhodopirellula baltica and the diversity of sulfatases in the genus Rhodopirellula.</title>
        <authorList>
            <person name="Wegner C.E."/>
            <person name="Richter-Heitmann T."/>
            <person name="Klindworth A."/>
            <person name="Klockow C."/>
            <person name="Richter M."/>
            <person name="Achstetter T."/>
            <person name="Glockner F.O."/>
            <person name="Harder J."/>
        </authorList>
    </citation>
    <scope>NUCLEOTIDE SEQUENCE [LARGE SCALE GENOMIC DNA]</scope>
    <source>
        <strain evidence="12 13">SM41</strain>
    </source>
</reference>
<dbReference type="GO" id="GO:0006529">
    <property type="term" value="P:asparagine biosynthetic process"/>
    <property type="evidence" value="ECO:0007669"/>
    <property type="project" value="UniProtKB-KW"/>
</dbReference>
<dbReference type="InterPro" id="IPR006426">
    <property type="entry name" value="Asn_synth_AEB"/>
</dbReference>
<gene>
    <name evidence="12" type="ORF">RSSM_01592</name>
</gene>
<dbReference type="InterPro" id="IPR001962">
    <property type="entry name" value="Asn_synthase"/>
</dbReference>
<dbReference type="InterPro" id="IPR033738">
    <property type="entry name" value="AsnB_N"/>
</dbReference>
<dbReference type="GO" id="GO:0005524">
    <property type="term" value="F:ATP binding"/>
    <property type="evidence" value="ECO:0007669"/>
    <property type="project" value="UniProtKB-KW"/>
</dbReference>
<dbReference type="PROSITE" id="PS51278">
    <property type="entry name" value="GATASE_TYPE_2"/>
    <property type="match status" value="1"/>
</dbReference>
<dbReference type="PANTHER" id="PTHR43284:SF1">
    <property type="entry name" value="ASPARAGINE SYNTHETASE"/>
    <property type="match status" value="1"/>
</dbReference>
<dbReference type="GO" id="GO:0005829">
    <property type="term" value="C:cytosol"/>
    <property type="evidence" value="ECO:0007669"/>
    <property type="project" value="TreeGrafter"/>
</dbReference>
<dbReference type="NCBIfam" id="TIGR01536">
    <property type="entry name" value="asn_synth_AEB"/>
    <property type="match status" value="1"/>
</dbReference>
<dbReference type="PATRIC" id="fig|1263870.3.peg.1703"/>